<protein>
    <submittedName>
        <fullName evidence="1">Uncharacterized protein</fullName>
    </submittedName>
</protein>
<organism evidence="1 2">
    <name type="scientific">Microseira wollei NIES-4236</name>
    <dbReference type="NCBI Taxonomy" id="2530354"/>
    <lineage>
        <taxon>Bacteria</taxon>
        <taxon>Bacillati</taxon>
        <taxon>Cyanobacteriota</taxon>
        <taxon>Cyanophyceae</taxon>
        <taxon>Oscillatoriophycideae</taxon>
        <taxon>Aerosakkonematales</taxon>
        <taxon>Aerosakkonemataceae</taxon>
        <taxon>Microseira</taxon>
    </lineage>
</organism>
<keyword evidence="2" id="KW-1185">Reference proteome</keyword>
<dbReference type="EMBL" id="BLAY01000182">
    <property type="protein sequence ID" value="GET42785.1"/>
    <property type="molecule type" value="Genomic_DNA"/>
</dbReference>
<sequence>MTELKPLVILLPTALVYSGLQSYEVHLRLSSAQH</sequence>
<evidence type="ECO:0000313" key="1">
    <source>
        <dbReference type="EMBL" id="GET42785.1"/>
    </source>
</evidence>
<evidence type="ECO:0000313" key="2">
    <source>
        <dbReference type="Proteomes" id="UP001050975"/>
    </source>
</evidence>
<reference evidence="1" key="1">
    <citation type="submission" date="2019-10" db="EMBL/GenBank/DDBJ databases">
        <title>Draft genome sequece of Microseira wollei NIES-4236.</title>
        <authorList>
            <person name="Yamaguchi H."/>
            <person name="Suzuki S."/>
            <person name="Kawachi M."/>
        </authorList>
    </citation>
    <scope>NUCLEOTIDE SEQUENCE</scope>
    <source>
        <strain evidence="1">NIES-4236</strain>
    </source>
</reference>
<accession>A0AAV3XLH2</accession>
<comment type="caution">
    <text evidence="1">The sequence shown here is derived from an EMBL/GenBank/DDBJ whole genome shotgun (WGS) entry which is preliminary data.</text>
</comment>
<dbReference type="AlphaFoldDB" id="A0AAV3XLH2"/>
<dbReference type="Proteomes" id="UP001050975">
    <property type="component" value="Unassembled WGS sequence"/>
</dbReference>
<proteinExistence type="predicted"/>
<name>A0AAV3XLH2_9CYAN</name>
<gene>
    <name evidence="1" type="ORF">MiSe_76030</name>
</gene>